<evidence type="ECO:0000259" key="3">
    <source>
        <dbReference type="Pfam" id="PF13406"/>
    </source>
</evidence>
<dbReference type="Pfam" id="PF13406">
    <property type="entry name" value="SLT_2"/>
    <property type="match status" value="1"/>
</dbReference>
<evidence type="ECO:0000259" key="2">
    <source>
        <dbReference type="Pfam" id="PF01471"/>
    </source>
</evidence>
<dbReference type="PANTHER" id="PTHR30163:SF8">
    <property type="entry name" value="LYTIC MUREIN TRANSGLYCOSYLASE"/>
    <property type="match status" value="1"/>
</dbReference>
<dbReference type="InterPro" id="IPR023346">
    <property type="entry name" value="Lysozyme-like_dom_sf"/>
</dbReference>
<gene>
    <name evidence="4" type="ORF">FGK63_17805</name>
</gene>
<dbReference type="SUPFAM" id="SSF53955">
    <property type="entry name" value="Lysozyme-like"/>
    <property type="match status" value="1"/>
</dbReference>
<keyword evidence="5" id="KW-1185">Reference proteome</keyword>
<proteinExistence type="predicted"/>
<feature type="domain" description="Transglycosylase SLT" evidence="3">
    <location>
        <begin position="70"/>
        <end position="362"/>
    </location>
</feature>
<feature type="signal peptide" evidence="1">
    <location>
        <begin position="1"/>
        <end position="20"/>
    </location>
</feature>
<dbReference type="EMBL" id="VCPD01000007">
    <property type="protein sequence ID" value="TMV04933.1"/>
    <property type="molecule type" value="Genomic_DNA"/>
</dbReference>
<dbReference type="InterPro" id="IPR002477">
    <property type="entry name" value="Peptidoglycan-bd-like"/>
</dbReference>
<organism evidence="4 5">
    <name type="scientific">Ruegeria sediminis</name>
    <dbReference type="NCBI Taxonomy" id="2583820"/>
    <lineage>
        <taxon>Bacteria</taxon>
        <taxon>Pseudomonadati</taxon>
        <taxon>Pseudomonadota</taxon>
        <taxon>Alphaproteobacteria</taxon>
        <taxon>Rhodobacterales</taxon>
        <taxon>Roseobacteraceae</taxon>
        <taxon>Ruegeria</taxon>
    </lineage>
</organism>
<accession>A0ABY2WTT8</accession>
<feature type="chain" id="PRO_5045896159" evidence="1">
    <location>
        <begin position="21"/>
        <end position="439"/>
    </location>
</feature>
<dbReference type="CDD" id="cd13399">
    <property type="entry name" value="Slt35-like"/>
    <property type="match status" value="1"/>
</dbReference>
<dbReference type="InterPro" id="IPR036366">
    <property type="entry name" value="PGBDSf"/>
</dbReference>
<dbReference type="InterPro" id="IPR043426">
    <property type="entry name" value="MltB-like"/>
</dbReference>
<comment type="caution">
    <text evidence="4">The sequence shown here is derived from an EMBL/GenBank/DDBJ whole genome shotgun (WGS) entry which is preliminary data.</text>
</comment>
<dbReference type="Gene3D" id="1.10.530.10">
    <property type="match status" value="1"/>
</dbReference>
<evidence type="ECO:0000313" key="4">
    <source>
        <dbReference type="EMBL" id="TMV04933.1"/>
    </source>
</evidence>
<evidence type="ECO:0000313" key="5">
    <source>
        <dbReference type="Proteomes" id="UP001193035"/>
    </source>
</evidence>
<protein>
    <submittedName>
        <fullName evidence="4">Lytic murein transglycosylase</fullName>
    </submittedName>
</protein>
<dbReference type="InterPro" id="IPR031304">
    <property type="entry name" value="SLT_2"/>
</dbReference>
<dbReference type="RefSeq" id="WP_138844782.1">
    <property type="nucleotide sequence ID" value="NZ_VCPD01000007.1"/>
</dbReference>
<dbReference type="PANTHER" id="PTHR30163">
    <property type="entry name" value="MEMBRANE-BOUND LYTIC MUREIN TRANSGLYCOSYLASE B"/>
    <property type="match status" value="1"/>
</dbReference>
<dbReference type="Gene3D" id="1.10.8.350">
    <property type="entry name" value="Bacterial muramidase"/>
    <property type="match status" value="1"/>
</dbReference>
<dbReference type="InterPro" id="IPR036365">
    <property type="entry name" value="PGBD-like_sf"/>
</dbReference>
<dbReference type="SUPFAM" id="SSF47090">
    <property type="entry name" value="PGBD-like"/>
    <property type="match status" value="1"/>
</dbReference>
<dbReference type="Gene3D" id="1.10.101.10">
    <property type="entry name" value="PGBD-like superfamily/PGBD"/>
    <property type="match status" value="1"/>
</dbReference>
<name>A0ABY2WTT8_9RHOB</name>
<keyword evidence="1" id="KW-0732">Signal</keyword>
<dbReference type="InterPro" id="IPR011970">
    <property type="entry name" value="MltB_2"/>
</dbReference>
<dbReference type="NCBIfam" id="TIGR02283">
    <property type="entry name" value="MltB_2"/>
    <property type="match status" value="1"/>
</dbReference>
<reference evidence="4 5" key="1">
    <citation type="submission" date="2019-05" db="EMBL/GenBank/DDBJ databases">
        <title>Ruegeria sp. nov., isolated from tidal flat.</title>
        <authorList>
            <person name="Kim W."/>
        </authorList>
    </citation>
    <scope>NUCLEOTIDE SEQUENCE [LARGE SCALE GENOMIC DNA]</scope>
    <source>
        <strain evidence="4 5">CAU 1488</strain>
    </source>
</reference>
<sequence length="439" mass="48273">MRTCVSGAVLAAIWATGVSADTRNHTIRPQEKPAEGVIQLASADVAVSVRPVLRPSAEVENVAASGSNAQFQVWIATFRSRALDQGISPATLDQAFRGVTYDEKVVKRDRNQSEFTKTIWEYLDSAVSDDRIRNGRASLERHRATLERIEAKYGVEKEIVTAIWGLESAFGSFRGSDSTIRSLATLAFDARRAEFFEAQLIAALQILDAGDVTASGMRGSWAGAMGHTQFMPTSYLEHAIDFTGDGKRDIWSDDPTDALASTAAYLARHGWTKGQPWGVEVRLPDGFDYASARRELTRLPSEWAASGVVDMAGKPVPDYSRASILLPAGGQGVAFMIFDNFEVLERYNTADAYVIGVGHLADRIAGDGPFRTDWPRGDRALTFTERQELQLRLTRAGYDTQKIDGRIGPLTVNAVREYQLARGMRPDGYASLRLLESMR</sequence>
<dbReference type="Proteomes" id="UP001193035">
    <property type="component" value="Unassembled WGS sequence"/>
</dbReference>
<dbReference type="Pfam" id="PF01471">
    <property type="entry name" value="PG_binding_1"/>
    <property type="match status" value="1"/>
</dbReference>
<feature type="domain" description="Peptidoglycan binding-like" evidence="2">
    <location>
        <begin position="385"/>
        <end position="438"/>
    </location>
</feature>
<evidence type="ECO:0000256" key="1">
    <source>
        <dbReference type="SAM" id="SignalP"/>
    </source>
</evidence>